<dbReference type="InterPro" id="IPR000182">
    <property type="entry name" value="GNAT_dom"/>
</dbReference>
<name>A0A1M4TWP8_9FLAO</name>
<dbReference type="STRING" id="1155689.SAMN05444278_10261"/>
<dbReference type="AlphaFoldDB" id="A0A1M4TWP8"/>
<evidence type="ECO:0000313" key="2">
    <source>
        <dbReference type="EMBL" id="SHE48853.1"/>
    </source>
</evidence>
<feature type="domain" description="N-acetyltransferase" evidence="1">
    <location>
        <begin position="1"/>
        <end position="144"/>
    </location>
</feature>
<keyword evidence="3" id="KW-1185">Reference proteome</keyword>
<dbReference type="RefSeq" id="WP_073192016.1">
    <property type="nucleotide sequence ID" value="NZ_FQTW01000002.1"/>
</dbReference>
<organism evidence="2 3">
    <name type="scientific">Psychroflexus salarius</name>
    <dbReference type="NCBI Taxonomy" id="1155689"/>
    <lineage>
        <taxon>Bacteria</taxon>
        <taxon>Pseudomonadati</taxon>
        <taxon>Bacteroidota</taxon>
        <taxon>Flavobacteriia</taxon>
        <taxon>Flavobacteriales</taxon>
        <taxon>Flavobacteriaceae</taxon>
        <taxon>Psychroflexus</taxon>
    </lineage>
</organism>
<evidence type="ECO:0000313" key="3">
    <source>
        <dbReference type="Proteomes" id="UP000184462"/>
    </source>
</evidence>
<dbReference type="Proteomes" id="UP000184462">
    <property type="component" value="Unassembled WGS sequence"/>
</dbReference>
<reference evidence="2 3" key="1">
    <citation type="submission" date="2016-11" db="EMBL/GenBank/DDBJ databases">
        <authorList>
            <person name="Jaros S."/>
            <person name="Januszkiewicz K."/>
            <person name="Wedrychowicz H."/>
        </authorList>
    </citation>
    <scope>NUCLEOTIDE SEQUENCE [LARGE SCALE GENOMIC DNA]</scope>
    <source>
        <strain evidence="2 3">DSM 25661</strain>
    </source>
</reference>
<keyword evidence="2" id="KW-0808">Transferase</keyword>
<dbReference type="Pfam" id="PF00583">
    <property type="entry name" value="Acetyltransf_1"/>
    <property type="match status" value="1"/>
</dbReference>
<dbReference type="CDD" id="cd04301">
    <property type="entry name" value="NAT_SF"/>
    <property type="match status" value="1"/>
</dbReference>
<dbReference type="EMBL" id="FQTW01000002">
    <property type="protein sequence ID" value="SHE48853.1"/>
    <property type="molecule type" value="Genomic_DNA"/>
</dbReference>
<accession>A0A1M4TWP8</accession>
<dbReference type="SUPFAM" id="SSF55729">
    <property type="entry name" value="Acyl-CoA N-acyltransferases (Nat)"/>
    <property type="match status" value="1"/>
</dbReference>
<gene>
    <name evidence="2" type="ORF">SAMN05444278_10261</name>
</gene>
<dbReference type="InterPro" id="IPR016181">
    <property type="entry name" value="Acyl_CoA_acyltransferase"/>
</dbReference>
<dbReference type="Gene3D" id="3.40.630.30">
    <property type="match status" value="1"/>
</dbReference>
<dbReference type="GO" id="GO:0016747">
    <property type="term" value="F:acyltransferase activity, transferring groups other than amino-acyl groups"/>
    <property type="evidence" value="ECO:0007669"/>
    <property type="project" value="InterPro"/>
</dbReference>
<protein>
    <submittedName>
        <fullName evidence="2">Acetyltransferase (GNAT) domain-containing protein</fullName>
    </submittedName>
</protein>
<evidence type="ECO:0000259" key="1">
    <source>
        <dbReference type="PROSITE" id="PS51186"/>
    </source>
</evidence>
<proteinExistence type="predicted"/>
<dbReference type="OrthoDB" id="2352823at2"/>
<sequence length="144" mass="16508">MKILPISAKECLPLRQEVLRNGKDFSFCKFKGDTLNNACHLGAFKQQNLVGIVSLFETKLTHFKTASQYQLRGMAISPKFQNHGIGKSLLIAAENWLIKKQIELVWCNARTSALDFYKKQHYQSLGEEFQIEGVGPHFKLYKFL</sequence>
<dbReference type="PROSITE" id="PS51186">
    <property type="entry name" value="GNAT"/>
    <property type="match status" value="1"/>
</dbReference>